<protein>
    <recommendedName>
        <fullName evidence="4">B box-type domain-containing protein</fullName>
    </recommendedName>
</protein>
<keyword evidence="3" id="KW-1185">Reference proteome</keyword>
<dbReference type="PANTHER" id="PTHR24104">
    <property type="entry name" value="E3 UBIQUITIN-PROTEIN LIGASE NHLRC1-RELATED"/>
    <property type="match status" value="1"/>
</dbReference>
<dbReference type="SUPFAM" id="SSF57845">
    <property type="entry name" value="B-box zinc-binding domain"/>
    <property type="match status" value="1"/>
</dbReference>
<evidence type="ECO:0000313" key="3">
    <source>
        <dbReference type="Proteomes" id="UP000683360"/>
    </source>
</evidence>
<dbReference type="GO" id="GO:0043161">
    <property type="term" value="P:proteasome-mediated ubiquitin-dependent protein catabolic process"/>
    <property type="evidence" value="ECO:0007669"/>
    <property type="project" value="TreeGrafter"/>
</dbReference>
<reference evidence="2" key="1">
    <citation type="submission" date="2021-03" db="EMBL/GenBank/DDBJ databases">
        <authorList>
            <person name="Bekaert M."/>
        </authorList>
    </citation>
    <scope>NUCLEOTIDE SEQUENCE</scope>
</reference>
<dbReference type="EMBL" id="CAJPWZ010001321">
    <property type="protein sequence ID" value="CAG2213013.1"/>
    <property type="molecule type" value="Genomic_DNA"/>
</dbReference>
<organism evidence="2 3">
    <name type="scientific">Mytilus edulis</name>
    <name type="common">Blue mussel</name>
    <dbReference type="NCBI Taxonomy" id="6550"/>
    <lineage>
        <taxon>Eukaryota</taxon>
        <taxon>Metazoa</taxon>
        <taxon>Spiralia</taxon>
        <taxon>Lophotrochozoa</taxon>
        <taxon>Mollusca</taxon>
        <taxon>Bivalvia</taxon>
        <taxon>Autobranchia</taxon>
        <taxon>Pteriomorphia</taxon>
        <taxon>Mytilida</taxon>
        <taxon>Mytiloidea</taxon>
        <taxon>Mytilidae</taxon>
        <taxon>Mytilinae</taxon>
        <taxon>Mytilus</taxon>
    </lineage>
</organism>
<dbReference type="AlphaFoldDB" id="A0A8S3S1D8"/>
<accession>A0A8S3S1D8</accession>
<dbReference type="InterPro" id="IPR050952">
    <property type="entry name" value="TRIM-NHL_E3_ligases"/>
</dbReference>
<dbReference type="GO" id="GO:0061630">
    <property type="term" value="F:ubiquitin protein ligase activity"/>
    <property type="evidence" value="ECO:0007669"/>
    <property type="project" value="TreeGrafter"/>
</dbReference>
<name>A0A8S3S1D8_MYTED</name>
<feature type="coiled-coil region" evidence="1">
    <location>
        <begin position="97"/>
        <end position="157"/>
    </location>
</feature>
<dbReference type="InterPro" id="IPR011042">
    <property type="entry name" value="6-blade_b-propeller_TolB-like"/>
</dbReference>
<comment type="caution">
    <text evidence="2">The sequence shown here is derived from an EMBL/GenBank/DDBJ whole genome shotgun (WGS) entry which is preliminary data.</text>
</comment>
<dbReference type="GO" id="GO:0008270">
    <property type="term" value="F:zinc ion binding"/>
    <property type="evidence" value="ECO:0007669"/>
    <property type="project" value="UniProtKB-KW"/>
</dbReference>
<dbReference type="PANTHER" id="PTHR24104:SF25">
    <property type="entry name" value="PROTEIN LIN-41"/>
    <property type="match status" value="1"/>
</dbReference>
<gene>
    <name evidence="2" type="ORF">MEDL_26950</name>
</gene>
<evidence type="ECO:0000313" key="2">
    <source>
        <dbReference type="EMBL" id="CAG2213013.1"/>
    </source>
</evidence>
<dbReference type="OrthoDB" id="6066359at2759"/>
<sequence>MAMSVCHLPLKMSTFHINQSCTEHSRKLSHYCKQHDTAICDACTEKKSLHQKCSDVVSIEEAAKNAKQSTALTALEATIRDGLKNIEQLINGRISEKENFKKERDNIKTIIKDTREKIITRLEELEKNLKADLESKYRILKGKNKNALRTFENAQKELRKHHDSTIQMQQTSPDLHCFLATHQINDKVRGEMNSITKTAASVKNYKMEIELHPYISKLLKELEGVDVLGKISVEEKMAGLQINDASLRGAQSLRGPSVSNVSSVSETRLRLKQNFKVKQTGEEMCITGCAMSSDGHLLLANYNGLIAGVMEYSDAGQFIRNIDVSEQPFDVAVIETDRIAVTYGEYDYAEIVDVKNKTDNKKIQFQNSCWGICHRNGKCYVLIHRSGISVMNILGEKLKTIKLATAIVDYLAVTENRIFYADYGTSLIYCCDMEGKKIWEFKELSIKGPTGLSVDNCKNVFVASEQANTITFVQHNGNSSKILLNEEKDLKKPSSIHYDMEKKILIVCNKEDRNVTIYNVI</sequence>
<dbReference type="Gene3D" id="2.120.10.30">
    <property type="entry name" value="TolB, C-terminal domain"/>
    <property type="match status" value="1"/>
</dbReference>
<evidence type="ECO:0008006" key="4">
    <source>
        <dbReference type="Google" id="ProtNLM"/>
    </source>
</evidence>
<dbReference type="SUPFAM" id="SSF101898">
    <property type="entry name" value="NHL repeat"/>
    <property type="match status" value="1"/>
</dbReference>
<proteinExistence type="predicted"/>
<dbReference type="Gene3D" id="3.30.160.60">
    <property type="entry name" value="Classic Zinc Finger"/>
    <property type="match status" value="1"/>
</dbReference>
<keyword evidence="1" id="KW-0175">Coiled coil</keyword>
<dbReference type="Proteomes" id="UP000683360">
    <property type="component" value="Unassembled WGS sequence"/>
</dbReference>
<dbReference type="GO" id="GO:0000209">
    <property type="term" value="P:protein polyubiquitination"/>
    <property type="evidence" value="ECO:0007669"/>
    <property type="project" value="TreeGrafter"/>
</dbReference>
<evidence type="ECO:0000256" key="1">
    <source>
        <dbReference type="SAM" id="Coils"/>
    </source>
</evidence>